<dbReference type="PROSITE" id="PS51419">
    <property type="entry name" value="RAB"/>
    <property type="match status" value="1"/>
</dbReference>
<keyword evidence="2" id="KW-0547">Nucleotide-binding</keyword>
<dbReference type="GO" id="GO:0005525">
    <property type="term" value="F:GTP binding"/>
    <property type="evidence" value="ECO:0007669"/>
    <property type="project" value="UniProtKB-KW"/>
</dbReference>
<dbReference type="Pfam" id="PF00071">
    <property type="entry name" value="Ras"/>
    <property type="match status" value="1"/>
</dbReference>
<evidence type="ECO:0000256" key="3">
    <source>
        <dbReference type="ARBA" id="ARBA00023134"/>
    </source>
</evidence>
<dbReference type="AlphaFoldDB" id="A0A9W6Z0H8"/>
<feature type="signal peptide" evidence="4">
    <location>
        <begin position="1"/>
        <end position="17"/>
    </location>
</feature>
<accession>A0A9W6Z0H8</accession>
<keyword evidence="4" id="KW-0732">Signal</keyword>
<evidence type="ECO:0000256" key="2">
    <source>
        <dbReference type="ARBA" id="ARBA00022741"/>
    </source>
</evidence>
<dbReference type="Gene3D" id="3.40.50.300">
    <property type="entry name" value="P-loop containing nucleotide triphosphate hydrolases"/>
    <property type="match status" value="2"/>
</dbReference>
<dbReference type="NCBIfam" id="TIGR00231">
    <property type="entry name" value="small_GTP"/>
    <property type="match status" value="1"/>
</dbReference>
<dbReference type="PRINTS" id="PR00449">
    <property type="entry name" value="RASTRNSFRMNG"/>
</dbReference>
<dbReference type="SMART" id="SM00174">
    <property type="entry name" value="RHO"/>
    <property type="match status" value="1"/>
</dbReference>
<keyword evidence="3" id="KW-0342">GTP-binding</keyword>
<dbReference type="InterPro" id="IPR027417">
    <property type="entry name" value="P-loop_NTPase"/>
</dbReference>
<dbReference type="GO" id="GO:0003924">
    <property type="term" value="F:GTPase activity"/>
    <property type="evidence" value="ECO:0007669"/>
    <property type="project" value="InterPro"/>
</dbReference>
<gene>
    <name evidence="5" type="ORF">Amon01_000849300</name>
</gene>
<protein>
    <submittedName>
        <fullName evidence="5">Unnamed protein product</fullName>
    </submittedName>
</protein>
<dbReference type="PANTHER" id="PTHR24072">
    <property type="entry name" value="RHO FAMILY GTPASE"/>
    <property type="match status" value="1"/>
</dbReference>
<reference evidence="5" key="1">
    <citation type="submission" date="2023-04" db="EMBL/GenBank/DDBJ databases">
        <title>Ambrosiozyma monospora NBRC 1965.</title>
        <authorList>
            <person name="Ichikawa N."/>
            <person name="Sato H."/>
            <person name="Tonouchi N."/>
        </authorList>
    </citation>
    <scope>NUCLEOTIDE SEQUENCE</scope>
    <source>
        <strain evidence="5">NBRC 1965</strain>
    </source>
</reference>
<proteinExistence type="predicted"/>
<comment type="caution">
    <text evidence="5">The sequence shown here is derived from an EMBL/GenBank/DDBJ whole genome shotgun (WGS) entry which is preliminary data.</text>
</comment>
<dbReference type="SMART" id="SM00175">
    <property type="entry name" value="RAB"/>
    <property type="match status" value="1"/>
</dbReference>
<dbReference type="SUPFAM" id="SSF52540">
    <property type="entry name" value="P-loop containing nucleoside triphosphate hydrolases"/>
    <property type="match status" value="2"/>
</dbReference>
<keyword evidence="6" id="KW-1185">Reference proteome</keyword>
<dbReference type="EMBL" id="BSXU01007593">
    <property type="protein sequence ID" value="GMG56426.1"/>
    <property type="molecule type" value="Genomic_DNA"/>
</dbReference>
<dbReference type="PROSITE" id="PS51421">
    <property type="entry name" value="RAS"/>
    <property type="match status" value="1"/>
</dbReference>
<dbReference type="InterPro" id="IPR001806">
    <property type="entry name" value="Small_GTPase"/>
</dbReference>
<keyword evidence="1" id="KW-0488">Methylation</keyword>
<dbReference type="Proteomes" id="UP001165063">
    <property type="component" value="Unassembled WGS sequence"/>
</dbReference>
<dbReference type="InterPro" id="IPR005225">
    <property type="entry name" value="Small_GTP-bd"/>
</dbReference>
<dbReference type="OrthoDB" id="25896at2759"/>
<sequence>MGQFVVKFILLTILVKSKFKSSEFYNMSGTIYKTPNGLLPYQLTPTGSPDAKDLRLLVLGDSACGKTSLLINYKDGKPATQDELAYIPTIFETYNCFVTNKEIGKTYNLTLQDTAGQGDFKDLRTPVYAEIDMVIACYSIDSSVSLANIQDVWIPEVKQTNPDVPIVLVATKSDLKDQLGPEQIVTPEQEERVANAIGAIGHVQASALTTENVKTIFDICIAGYGSIGTIYKTPNGLLPYQLTPTGSPDAKDLRLLVLGDSACGKTSLLINYKDGKPATQDELAYIPTIFETYNCFVTNQEIDRYGYCLLFH</sequence>
<organism evidence="5 6">
    <name type="scientific">Ambrosiozyma monospora</name>
    <name type="common">Yeast</name>
    <name type="synonym">Endomycopsis monosporus</name>
    <dbReference type="NCBI Taxonomy" id="43982"/>
    <lineage>
        <taxon>Eukaryota</taxon>
        <taxon>Fungi</taxon>
        <taxon>Dikarya</taxon>
        <taxon>Ascomycota</taxon>
        <taxon>Saccharomycotina</taxon>
        <taxon>Pichiomycetes</taxon>
        <taxon>Pichiales</taxon>
        <taxon>Pichiaceae</taxon>
        <taxon>Ambrosiozyma</taxon>
    </lineage>
</organism>
<dbReference type="InterPro" id="IPR003578">
    <property type="entry name" value="Small_GTPase_Rho"/>
</dbReference>
<dbReference type="PROSITE" id="PS51420">
    <property type="entry name" value="RHO"/>
    <property type="match status" value="1"/>
</dbReference>
<evidence type="ECO:0000256" key="4">
    <source>
        <dbReference type="SAM" id="SignalP"/>
    </source>
</evidence>
<dbReference type="SMART" id="SM00173">
    <property type="entry name" value="RAS"/>
    <property type="match status" value="1"/>
</dbReference>
<evidence type="ECO:0000313" key="6">
    <source>
        <dbReference type="Proteomes" id="UP001165063"/>
    </source>
</evidence>
<evidence type="ECO:0000313" key="5">
    <source>
        <dbReference type="EMBL" id="GMG56426.1"/>
    </source>
</evidence>
<evidence type="ECO:0000256" key="1">
    <source>
        <dbReference type="ARBA" id="ARBA00022481"/>
    </source>
</evidence>
<dbReference type="GO" id="GO:0007264">
    <property type="term" value="P:small GTPase-mediated signal transduction"/>
    <property type="evidence" value="ECO:0007669"/>
    <property type="project" value="InterPro"/>
</dbReference>
<feature type="chain" id="PRO_5040879538" evidence="4">
    <location>
        <begin position="18"/>
        <end position="312"/>
    </location>
</feature>
<dbReference type="CDD" id="cd00157">
    <property type="entry name" value="Rho"/>
    <property type="match status" value="1"/>
</dbReference>
<name>A0A9W6Z0H8_AMBMO</name>